<keyword evidence="3" id="KW-1185">Reference proteome</keyword>
<gene>
    <name evidence="2" type="ORF">Naga_100221g1</name>
</gene>
<feature type="compositionally biased region" description="Basic and acidic residues" evidence="1">
    <location>
        <begin position="1"/>
        <end position="15"/>
    </location>
</feature>
<feature type="region of interest" description="Disordered" evidence="1">
    <location>
        <begin position="1"/>
        <end position="58"/>
    </location>
</feature>
<dbReference type="EMBL" id="AZIL01002680">
    <property type="protein sequence ID" value="EWM21050.1"/>
    <property type="molecule type" value="Genomic_DNA"/>
</dbReference>
<feature type="compositionally biased region" description="Basic residues" evidence="1">
    <location>
        <begin position="27"/>
        <end position="44"/>
    </location>
</feature>
<proteinExistence type="predicted"/>
<sequence length="113" mass="12875">MKKIKEGPVEARLEPPAHGTSTPLLKYQRRTHRNKSRRKFHSYRQKAGTATVRCRARRQKNGRRTLVRRTKELRFVSRSPRTMCPTTFLPAALPFPPASLLSSSLPPTGPEGQ</sequence>
<protein>
    <submittedName>
        <fullName evidence="2">Uncharacterized protein</fullName>
    </submittedName>
</protein>
<organism evidence="2 3">
    <name type="scientific">Nannochloropsis gaditana</name>
    <dbReference type="NCBI Taxonomy" id="72520"/>
    <lineage>
        <taxon>Eukaryota</taxon>
        <taxon>Sar</taxon>
        <taxon>Stramenopiles</taxon>
        <taxon>Ochrophyta</taxon>
        <taxon>Eustigmatophyceae</taxon>
        <taxon>Eustigmatales</taxon>
        <taxon>Monodopsidaceae</taxon>
        <taxon>Nannochloropsis</taxon>
    </lineage>
</organism>
<evidence type="ECO:0000313" key="3">
    <source>
        <dbReference type="Proteomes" id="UP000019335"/>
    </source>
</evidence>
<reference evidence="2 3" key="1">
    <citation type="journal article" date="2014" name="Mol. Plant">
        <title>Chromosome Scale Genome Assembly and Transcriptome Profiling of Nannochloropsis gaditana in Nitrogen Depletion.</title>
        <authorList>
            <person name="Corteggiani Carpinelli E."/>
            <person name="Telatin A."/>
            <person name="Vitulo N."/>
            <person name="Forcato C."/>
            <person name="D'Angelo M."/>
            <person name="Schiavon R."/>
            <person name="Vezzi A."/>
            <person name="Giacometti G.M."/>
            <person name="Morosinotto T."/>
            <person name="Valle G."/>
        </authorList>
    </citation>
    <scope>NUCLEOTIDE SEQUENCE [LARGE SCALE GENOMIC DNA]</scope>
    <source>
        <strain evidence="2 3">B-31</strain>
    </source>
</reference>
<evidence type="ECO:0000313" key="2">
    <source>
        <dbReference type="EMBL" id="EWM21050.1"/>
    </source>
</evidence>
<evidence type="ECO:0000256" key="1">
    <source>
        <dbReference type="SAM" id="MobiDB-lite"/>
    </source>
</evidence>
<comment type="caution">
    <text evidence="2">The sequence shown here is derived from an EMBL/GenBank/DDBJ whole genome shotgun (WGS) entry which is preliminary data.</text>
</comment>
<name>W7T1X7_9STRA</name>
<dbReference type="Proteomes" id="UP000019335">
    <property type="component" value="Unassembled WGS sequence"/>
</dbReference>
<accession>W7T1X7</accession>
<dbReference type="AlphaFoldDB" id="W7T1X7"/>